<dbReference type="EMBL" id="CAUYUJ010002063">
    <property type="protein sequence ID" value="CAK0799000.1"/>
    <property type="molecule type" value="Genomic_DNA"/>
</dbReference>
<feature type="non-terminal residue" evidence="4">
    <location>
        <position position="1"/>
    </location>
</feature>
<keyword evidence="5" id="KW-1185">Reference proteome</keyword>
<feature type="chain" id="PRO_5046653684" evidence="3">
    <location>
        <begin position="22"/>
        <end position="170"/>
    </location>
</feature>
<accession>A0ABN9Q061</accession>
<keyword evidence="2" id="KW-0677">Repeat</keyword>
<dbReference type="SMART" id="SM00612">
    <property type="entry name" value="Kelch"/>
    <property type="match status" value="3"/>
</dbReference>
<dbReference type="PANTHER" id="PTHR46344">
    <property type="entry name" value="OS02G0202900 PROTEIN"/>
    <property type="match status" value="1"/>
</dbReference>
<dbReference type="Proteomes" id="UP001189429">
    <property type="component" value="Unassembled WGS sequence"/>
</dbReference>
<evidence type="ECO:0000256" key="3">
    <source>
        <dbReference type="SAM" id="SignalP"/>
    </source>
</evidence>
<protein>
    <submittedName>
        <fullName evidence="4">Uncharacterized protein</fullName>
    </submittedName>
</protein>
<gene>
    <name evidence="4" type="ORF">PCOR1329_LOCUS7599</name>
</gene>
<dbReference type="Gene3D" id="2.120.10.80">
    <property type="entry name" value="Kelch-type beta propeller"/>
    <property type="match status" value="1"/>
</dbReference>
<dbReference type="Pfam" id="PF01344">
    <property type="entry name" value="Kelch_1"/>
    <property type="match status" value="3"/>
</dbReference>
<sequence length="170" mass="17843">TFKVQLCIVLVLALLSEGASPFWGGSRVYVLGGCDEDGTALASAESYDVGAEAWRPLAPMRRPRCNFAAAVSGGCIIVAGGYDDRMRDHDTVESLDPTRPSAWESISVLAVPRWGVRAVGRAGAIYVVGGHTRDGEVGSAGRLDPATGSWTSLAPLRAPRRSFGLAAVRG</sequence>
<dbReference type="InterPro" id="IPR015915">
    <property type="entry name" value="Kelch-typ_b-propeller"/>
</dbReference>
<dbReference type="PANTHER" id="PTHR46344:SF27">
    <property type="entry name" value="KELCH REPEAT SUPERFAMILY PROTEIN"/>
    <property type="match status" value="1"/>
</dbReference>
<keyword evidence="1" id="KW-0880">Kelch repeat</keyword>
<comment type="caution">
    <text evidence="4">The sequence shown here is derived from an EMBL/GenBank/DDBJ whole genome shotgun (WGS) entry which is preliminary data.</text>
</comment>
<evidence type="ECO:0000256" key="2">
    <source>
        <dbReference type="ARBA" id="ARBA00022737"/>
    </source>
</evidence>
<organism evidence="4 5">
    <name type="scientific">Prorocentrum cordatum</name>
    <dbReference type="NCBI Taxonomy" id="2364126"/>
    <lineage>
        <taxon>Eukaryota</taxon>
        <taxon>Sar</taxon>
        <taxon>Alveolata</taxon>
        <taxon>Dinophyceae</taxon>
        <taxon>Prorocentrales</taxon>
        <taxon>Prorocentraceae</taxon>
        <taxon>Prorocentrum</taxon>
    </lineage>
</organism>
<keyword evidence="3" id="KW-0732">Signal</keyword>
<proteinExistence type="predicted"/>
<reference evidence="4" key="1">
    <citation type="submission" date="2023-10" db="EMBL/GenBank/DDBJ databases">
        <authorList>
            <person name="Chen Y."/>
            <person name="Shah S."/>
            <person name="Dougan E. K."/>
            <person name="Thang M."/>
            <person name="Chan C."/>
        </authorList>
    </citation>
    <scope>NUCLEOTIDE SEQUENCE [LARGE SCALE GENOMIC DNA]</scope>
</reference>
<dbReference type="SUPFAM" id="SSF117281">
    <property type="entry name" value="Kelch motif"/>
    <property type="match status" value="1"/>
</dbReference>
<feature type="signal peptide" evidence="3">
    <location>
        <begin position="1"/>
        <end position="21"/>
    </location>
</feature>
<evidence type="ECO:0000256" key="1">
    <source>
        <dbReference type="ARBA" id="ARBA00022441"/>
    </source>
</evidence>
<name>A0ABN9Q061_9DINO</name>
<evidence type="ECO:0000313" key="5">
    <source>
        <dbReference type="Proteomes" id="UP001189429"/>
    </source>
</evidence>
<dbReference type="InterPro" id="IPR006652">
    <property type="entry name" value="Kelch_1"/>
</dbReference>
<evidence type="ECO:0000313" key="4">
    <source>
        <dbReference type="EMBL" id="CAK0799000.1"/>
    </source>
</evidence>